<reference evidence="2 3" key="1">
    <citation type="submission" date="2019-07" db="EMBL/GenBank/DDBJ databases">
        <title>Whole genome shotgun sequence of Halobacillus faecis NBRC 103569.</title>
        <authorList>
            <person name="Hosoyama A."/>
            <person name="Uohara A."/>
            <person name="Ohji S."/>
            <person name="Ichikawa N."/>
        </authorList>
    </citation>
    <scope>NUCLEOTIDE SEQUENCE [LARGE SCALE GENOMIC DNA]</scope>
    <source>
        <strain evidence="2 3">NBRC 103569</strain>
    </source>
</reference>
<evidence type="ECO:0000313" key="3">
    <source>
        <dbReference type="Proteomes" id="UP000321886"/>
    </source>
</evidence>
<keyword evidence="1" id="KW-1133">Transmembrane helix</keyword>
<gene>
    <name evidence="2" type="ORF">HFA01_10550</name>
</gene>
<dbReference type="Proteomes" id="UP000321886">
    <property type="component" value="Unassembled WGS sequence"/>
</dbReference>
<evidence type="ECO:0000256" key="1">
    <source>
        <dbReference type="SAM" id="Phobius"/>
    </source>
</evidence>
<feature type="transmembrane region" description="Helical" evidence="1">
    <location>
        <begin position="109"/>
        <end position="128"/>
    </location>
</feature>
<feature type="transmembrane region" description="Helical" evidence="1">
    <location>
        <begin position="67"/>
        <end position="89"/>
    </location>
</feature>
<keyword evidence="1" id="KW-0472">Membrane</keyword>
<dbReference type="EMBL" id="BJYD01000006">
    <property type="protein sequence ID" value="GEN52793.1"/>
    <property type="molecule type" value="Genomic_DNA"/>
</dbReference>
<feature type="transmembrane region" description="Helical" evidence="1">
    <location>
        <begin position="43"/>
        <end position="60"/>
    </location>
</feature>
<protein>
    <submittedName>
        <fullName evidence="2">Uncharacterized protein</fullName>
    </submittedName>
</protein>
<dbReference type="AlphaFoldDB" id="A0A511WRD3"/>
<keyword evidence="1" id="KW-0812">Transmembrane</keyword>
<proteinExistence type="predicted"/>
<evidence type="ECO:0000313" key="2">
    <source>
        <dbReference type="EMBL" id="GEN52793.1"/>
    </source>
</evidence>
<feature type="transmembrane region" description="Helical" evidence="1">
    <location>
        <begin position="15"/>
        <end position="37"/>
    </location>
</feature>
<keyword evidence="3" id="KW-1185">Reference proteome</keyword>
<dbReference type="RefSeq" id="WP_146813892.1">
    <property type="nucleotide sequence ID" value="NZ_BJYD01000006.1"/>
</dbReference>
<comment type="caution">
    <text evidence="2">The sequence shown here is derived from an EMBL/GenBank/DDBJ whole genome shotgun (WGS) entry which is preliminary data.</text>
</comment>
<organism evidence="2 3">
    <name type="scientific">Halobacillus faecis</name>
    <dbReference type="NCBI Taxonomy" id="360184"/>
    <lineage>
        <taxon>Bacteria</taxon>
        <taxon>Bacillati</taxon>
        <taxon>Bacillota</taxon>
        <taxon>Bacilli</taxon>
        <taxon>Bacillales</taxon>
        <taxon>Bacillaceae</taxon>
        <taxon>Halobacillus</taxon>
    </lineage>
</organism>
<accession>A0A511WRD3</accession>
<sequence>MKKFIHHLRKNEKHLLIAVFFSMAMMIIGGILTGTHLQFGKQVIIISIGLMVYLLWFLGVDPIWKGFGLLCFAFGITFVFSEFIDMVPITIYEQWLSADTVKGVTLEGIFFLVMLKLISKWTGIEPYIEQLMNKKKEKESESG</sequence>
<name>A0A511WRD3_9BACI</name>
<dbReference type="OrthoDB" id="2971014at2"/>